<name>A0AA35YLC0_LACSI</name>
<accession>A0AA35YLC0</accession>
<evidence type="ECO:0000313" key="3">
    <source>
        <dbReference type="Proteomes" id="UP001177003"/>
    </source>
</evidence>
<gene>
    <name evidence="2" type="ORF">LSALG_LOCUS15987</name>
</gene>
<sequence>MEGEHSKRPRHIKSSVRHRRSPSPSLRSPSPPPNPTLGGGFVPTQFKLLNLRPFSSTLIPFINLRMCHLFVHELRYKVPIVEFLSSLYLDHSVLYFQLMNNDHALSLEQINAIVGAPTKNTFGLNDPLPGYSDLTWWTDLTHRHPYVSSSAKASSLIHIIASLVVPIEERSTISALELKILYAMAHPDDNLIPHYDSFLCNKLTCLSTSRSGKIYCGDIVSLFAKSAPVRAPYLRIHQPLSGESYLTTVVLESMRMFRTEYGNHN</sequence>
<dbReference type="Proteomes" id="UP001177003">
    <property type="component" value="Chromosome 3"/>
</dbReference>
<protein>
    <submittedName>
        <fullName evidence="2">Uncharacterized protein</fullName>
    </submittedName>
</protein>
<feature type="compositionally biased region" description="Basic residues" evidence="1">
    <location>
        <begin position="7"/>
        <end position="21"/>
    </location>
</feature>
<dbReference type="AlphaFoldDB" id="A0AA35YLC0"/>
<dbReference type="EMBL" id="OX465079">
    <property type="protein sequence ID" value="CAI9275972.1"/>
    <property type="molecule type" value="Genomic_DNA"/>
</dbReference>
<feature type="region of interest" description="Disordered" evidence="1">
    <location>
        <begin position="1"/>
        <end position="37"/>
    </location>
</feature>
<keyword evidence="3" id="KW-1185">Reference proteome</keyword>
<evidence type="ECO:0000256" key="1">
    <source>
        <dbReference type="SAM" id="MobiDB-lite"/>
    </source>
</evidence>
<reference evidence="2" key="1">
    <citation type="submission" date="2023-04" db="EMBL/GenBank/DDBJ databases">
        <authorList>
            <person name="Vijverberg K."/>
            <person name="Xiong W."/>
            <person name="Schranz E."/>
        </authorList>
    </citation>
    <scope>NUCLEOTIDE SEQUENCE</scope>
</reference>
<evidence type="ECO:0000313" key="2">
    <source>
        <dbReference type="EMBL" id="CAI9275972.1"/>
    </source>
</evidence>
<organism evidence="2 3">
    <name type="scientific">Lactuca saligna</name>
    <name type="common">Willowleaf lettuce</name>
    <dbReference type="NCBI Taxonomy" id="75948"/>
    <lineage>
        <taxon>Eukaryota</taxon>
        <taxon>Viridiplantae</taxon>
        <taxon>Streptophyta</taxon>
        <taxon>Embryophyta</taxon>
        <taxon>Tracheophyta</taxon>
        <taxon>Spermatophyta</taxon>
        <taxon>Magnoliopsida</taxon>
        <taxon>eudicotyledons</taxon>
        <taxon>Gunneridae</taxon>
        <taxon>Pentapetalae</taxon>
        <taxon>asterids</taxon>
        <taxon>campanulids</taxon>
        <taxon>Asterales</taxon>
        <taxon>Asteraceae</taxon>
        <taxon>Cichorioideae</taxon>
        <taxon>Cichorieae</taxon>
        <taxon>Lactucinae</taxon>
        <taxon>Lactuca</taxon>
    </lineage>
</organism>
<proteinExistence type="predicted"/>